<feature type="signal peptide" evidence="9">
    <location>
        <begin position="1"/>
        <end position="19"/>
    </location>
</feature>
<dbReference type="EMBL" id="QRDQ01000007">
    <property type="protein sequence ID" value="RED26942.1"/>
    <property type="molecule type" value="Genomic_DNA"/>
</dbReference>
<name>A0A3D9G306_9FLAO</name>
<dbReference type="InterPro" id="IPR036942">
    <property type="entry name" value="Beta-barrel_TonB_sf"/>
</dbReference>
<evidence type="ECO:0000256" key="3">
    <source>
        <dbReference type="ARBA" id="ARBA00022452"/>
    </source>
</evidence>
<evidence type="ECO:0000256" key="7">
    <source>
        <dbReference type="ARBA" id="ARBA00023237"/>
    </source>
</evidence>
<keyword evidence="11" id="KW-0675">Receptor</keyword>
<dbReference type="Proteomes" id="UP000257004">
    <property type="component" value="Unassembled WGS sequence"/>
</dbReference>
<dbReference type="InterPro" id="IPR039426">
    <property type="entry name" value="TonB-dep_rcpt-like"/>
</dbReference>
<evidence type="ECO:0000256" key="4">
    <source>
        <dbReference type="ARBA" id="ARBA00022692"/>
    </source>
</evidence>
<feature type="chain" id="PRO_5017772027" evidence="9">
    <location>
        <begin position="20"/>
        <end position="726"/>
    </location>
</feature>
<organism evidence="11 12">
    <name type="scientific">Flavobacterium cutihirudinis</name>
    <dbReference type="NCBI Taxonomy" id="1265740"/>
    <lineage>
        <taxon>Bacteria</taxon>
        <taxon>Pseudomonadati</taxon>
        <taxon>Bacteroidota</taxon>
        <taxon>Flavobacteriia</taxon>
        <taxon>Flavobacteriales</taxon>
        <taxon>Flavobacteriaceae</taxon>
        <taxon>Flavobacterium</taxon>
    </lineage>
</organism>
<dbReference type="PANTHER" id="PTHR30069">
    <property type="entry name" value="TONB-DEPENDENT OUTER MEMBRANE RECEPTOR"/>
    <property type="match status" value="1"/>
</dbReference>
<dbReference type="OrthoDB" id="1109239at2"/>
<comment type="caution">
    <text evidence="11">The sequence shown here is derived from an EMBL/GenBank/DDBJ whole genome shotgun (WGS) entry which is preliminary data.</text>
</comment>
<evidence type="ECO:0000259" key="10">
    <source>
        <dbReference type="Pfam" id="PF07715"/>
    </source>
</evidence>
<evidence type="ECO:0000256" key="6">
    <source>
        <dbReference type="ARBA" id="ARBA00023136"/>
    </source>
</evidence>
<dbReference type="PROSITE" id="PS52016">
    <property type="entry name" value="TONB_DEPENDENT_REC_3"/>
    <property type="match status" value="1"/>
</dbReference>
<reference evidence="11 12" key="1">
    <citation type="submission" date="2018-07" db="EMBL/GenBank/DDBJ databases">
        <title>Genomic Encyclopedia of Archaeal and Bacterial Type Strains, Phase II (KMG-II): from individual species to whole genera.</title>
        <authorList>
            <person name="Goeker M."/>
        </authorList>
    </citation>
    <scope>NUCLEOTIDE SEQUENCE [LARGE SCALE GENOMIC DNA]</scope>
    <source>
        <strain evidence="11 12">DSM 25795</strain>
    </source>
</reference>
<keyword evidence="6 8" id="KW-0472">Membrane</keyword>
<keyword evidence="5 9" id="KW-0732">Signal</keyword>
<keyword evidence="12" id="KW-1185">Reference proteome</keyword>
<accession>A0A3D9G306</accession>
<dbReference type="Pfam" id="PF13715">
    <property type="entry name" value="CarbopepD_reg_2"/>
    <property type="match status" value="1"/>
</dbReference>
<proteinExistence type="inferred from homology"/>
<dbReference type="SUPFAM" id="SSF49464">
    <property type="entry name" value="Carboxypeptidase regulatory domain-like"/>
    <property type="match status" value="1"/>
</dbReference>
<evidence type="ECO:0000256" key="9">
    <source>
        <dbReference type="SAM" id="SignalP"/>
    </source>
</evidence>
<dbReference type="InterPro" id="IPR008969">
    <property type="entry name" value="CarboxyPept-like_regulatory"/>
</dbReference>
<dbReference type="InterPro" id="IPR037066">
    <property type="entry name" value="Plug_dom_sf"/>
</dbReference>
<comment type="subcellular location">
    <subcellularLocation>
        <location evidence="1 8">Cell outer membrane</location>
        <topology evidence="1 8">Multi-pass membrane protein</topology>
    </subcellularLocation>
</comment>
<dbReference type="GO" id="GO:0044718">
    <property type="term" value="P:siderophore transmembrane transport"/>
    <property type="evidence" value="ECO:0007669"/>
    <property type="project" value="TreeGrafter"/>
</dbReference>
<dbReference type="Gene3D" id="2.40.170.20">
    <property type="entry name" value="TonB-dependent receptor, beta-barrel domain"/>
    <property type="match status" value="1"/>
</dbReference>
<keyword evidence="3 8" id="KW-1134">Transmembrane beta strand</keyword>
<dbReference type="PANTHER" id="PTHR30069:SF29">
    <property type="entry name" value="HEMOGLOBIN AND HEMOGLOBIN-HAPTOGLOBIN-BINDING PROTEIN 1-RELATED"/>
    <property type="match status" value="1"/>
</dbReference>
<evidence type="ECO:0000256" key="5">
    <source>
        <dbReference type="ARBA" id="ARBA00022729"/>
    </source>
</evidence>
<dbReference type="AlphaFoldDB" id="A0A3D9G306"/>
<protein>
    <submittedName>
        <fullName evidence="11">Iron complex outermembrane receptor protein</fullName>
    </submittedName>
</protein>
<dbReference type="InterPro" id="IPR012910">
    <property type="entry name" value="Plug_dom"/>
</dbReference>
<gene>
    <name evidence="11" type="ORF">BD847_0873</name>
</gene>
<evidence type="ECO:0000256" key="8">
    <source>
        <dbReference type="PROSITE-ProRule" id="PRU01360"/>
    </source>
</evidence>
<dbReference type="SUPFAM" id="SSF56935">
    <property type="entry name" value="Porins"/>
    <property type="match status" value="1"/>
</dbReference>
<evidence type="ECO:0000313" key="11">
    <source>
        <dbReference type="EMBL" id="RED26942.1"/>
    </source>
</evidence>
<dbReference type="Gene3D" id="2.60.40.1120">
    <property type="entry name" value="Carboxypeptidase-like, regulatory domain"/>
    <property type="match status" value="1"/>
</dbReference>
<dbReference type="GO" id="GO:0009279">
    <property type="term" value="C:cell outer membrane"/>
    <property type="evidence" value="ECO:0007669"/>
    <property type="project" value="UniProtKB-SubCell"/>
</dbReference>
<keyword evidence="7 8" id="KW-0998">Cell outer membrane</keyword>
<dbReference type="GO" id="GO:0015344">
    <property type="term" value="F:siderophore uptake transmembrane transporter activity"/>
    <property type="evidence" value="ECO:0007669"/>
    <property type="project" value="TreeGrafter"/>
</dbReference>
<feature type="domain" description="TonB-dependent receptor plug" evidence="10">
    <location>
        <begin position="122"/>
        <end position="229"/>
    </location>
</feature>
<evidence type="ECO:0000313" key="12">
    <source>
        <dbReference type="Proteomes" id="UP000257004"/>
    </source>
</evidence>
<dbReference type="RefSeq" id="WP_115887008.1">
    <property type="nucleotide sequence ID" value="NZ_QRDQ01000007.1"/>
</dbReference>
<evidence type="ECO:0000256" key="2">
    <source>
        <dbReference type="ARBA" id="ARBA00022448"/>
    </source>
</evidence>
<evidence type="ECO:0000256" key="1">
    <source>
        <dbReference type="ARBA" id="ARBA00004571"/>
    </source>
</evidence>
<comment type="similarity">
    <text evidence="8">Belongs to the TonB-dependent receptor family.</text>
</comment>
<keyword evidence="2 8" id="KW-0813">Transport</keyword>
<dbReference type="Gene3D" id="2.170.130.10">
    <property type="entry name" value="TonB-dependent receptor, plug domain"/>
    <property type="match status" value="1"/>
</dbReference>
<keyword evidence="4 8" id="KW-0812">Transmembrane</keyword>
<sequence length="726" mass="81988">MFKYILLIVTMAFIGTAQAQNTIKFRLKNAETNEPVKGVSAKIEETNSVFKSDNDGNISVENLKDGNYTLSISDEGYTPNKTVFKVPSSLNFIEIALQSEDHEAEEMEEIIVTSTRGTRTISNIPTRVEFIAGEELEEKANMKPGDIRMMLNESTGIQTQQTSATSGNSSIRIQGLDGRYTQILKDGFPLYSGASSGLGLLQTPPLDLKQVEIIKGSASTLYGGGAIAGLVNLVSKIPTKEKELRFLINGTSALGLDINGFYSQQFNKIGVTVFASHDRNAPYDPADIKLTAIPKFERFNFNPKLFVNFNENTKLNFGVNTVFENRLGGNIDYIKDQSKYPDSYFEKNKTQRINTQFALTHKFNEQESITVKNSFNNFSRVITIPDYIFDGLQNSTFSEISYSKNGEIAEWVAGANLYTDNFTENSHTSFPLRNYNQITYGAFLQNTVKAKEWLQIETGLRGDYVVDYGFSLLPRVSALFKINPKLTSRIGGGLGYKTPTIFTEESERIQYRNVLPISSDFNKLEKSYGFNFDLNYKTKITEDLSLSWNQLFFYTNIDNPLILNSLPDNIYQFVNVNGYLDTKGTETNVKLGYKDFKLFLGYTYTDASIDTNGIKSENPLTAKHRLNNVLMYEVEEKWKAGLEAYYYSPQKLSDGTTGKDYWIFGFMVERLWENFSVYANFENFTDTRQTKFGSIYTGTISNPVFKDIYAPLDGFVVNAGFKIKIQ</sequence>
<dbReference type="Pfam" id="PF07715">
    <property type="entry name" value="Plug"/>
    <property type="match status" value="1"/>
</dbReference>